<comment type="caution">
    <text evidence="1">The sequence shown here is derived from an EMBL/GenBank/DDBJ whole genome shotgun (WGS) entry which is preliminary data.</text>
</comment>
<reference evidence="1" key="1">
    <citation type="submission" date="2021-02" db="EMBL/GenBank/DDBJ databases">
        <authorList>
            <person name="Dougan E. K."/>
            <person name="Rhodes N."/>
            <person name="Thang M."/>
            <person name="Chan C."/>
        </authorList>
    </citation>
    <scope>NUCLEOTIDE SEQUENCE</scope>
</reference>
<dbReference type="EMBL" id="CAJNNV010018924">
    <property type="protein sequence ID" value="CAE8606277.1"/>
    <property type="molecule type" value="Genomic_DNA"/>
</dbReference>
<evidence type="ECO:0000313" key="1">
    <source>
        <dbReference type="EMBL" id="CAE8606277.1"/>
    </source>
</evidence>
<organism evidence="1 2">
    <name type="scientific">Polarella glacialis</name>
    <name type="common">Dinoflagellate</name>
    <dbReference type="NCBI Taxonomy" id="89957"/>
    <lineage>
        <taxon>Eukaryota</taxon>
        <taxon>Sar</taxon>
        <taxon>Alveolata</taxon>
        <taxon>Dinophyceae</taxon>
        <taxon>Suessiales</taxon>
        <taxon>Suessiaceae</taxon>
        <taxon>Polarella</taxon>
    </lineage>
</organism>
<protein>
    <submittedName>
        <fullName evidence="1">Uncharacterized protein</fullName>
    </submittedName>
</protein>
<evidence type="ECO:0000313" key="2">
    <source>
        <dbReference type="Proteomes" id="UP000654075"/>
    </source>
</evidence>
<gene>
    <name evidence="1" type="ORF">PGLA1383_LOCUS24258</name>
</gene>
<name>A0A813F0M2_POLGL</name>
<keyword evidence="2" id="KW-1185">Reference proteome</keyword>
<sequence>MGIKSNKFFEDHRFLAETCTLVGAQGYATFSECCIFHEKGKQNEEEMVAWKGRYISQCPSSLGRQGRQKNIFLYPTVHEGPLHAPEAFRVPTGWDWPTEEATKHFTANIGQLQDEISEGSVCPASFRAWMLEVAIPCYFWASGT</sequence>
<accession>A0A813F0M2</accession>
<proteinExistence type="predicted"/>
<dbReference type="AlphaFoldDB" id="A0A813F0M2"/>
<dbReference type="Proteomes" id="UP000654075">
    <property type="component" value="Unassembled WGS sequence"/>
</dbReference>